<proteinExistence type="predicted"/>
<name>A0A224XTF2_9HEMI</name>
<reference evidence="1" key="1">
    <citation type="journal article" date="2018" name="PLoS Negl. Trop. Dis.">
        <title>An insight into the salivary gland and fat body transcriptome of Panstrongylus lignarius (Hemiptera: Heteroptera), the main vector of Chagas disease in Peru.</title>
        <authorList>
            <person name="Nevoa J.C."/>
            <person name="Mendes M.T."/>
            <person name="da Silva M.V."/>
            <person name="Soares S.C."/>
            <person name="Oliveira C.J.F."/>
            <person name="Ribeiro J.M.C."/>
        </authorList>
    </citation>
    <scope>NUCLEOTIDE SEQUENCE</scope>
</reference>
<dbReference type="EMBL" id="GFTR01002012">
    <property type="protein sequence ID" value="JAW14414.1"/>
    <property type="molecule type" value="Transcribed_RNA"/>
</dbReference>
<dbReference type="AlphaFoldDB" id="A0A224XTF2"/>
<evidence type="ECO:0000313" key="1">
    <source>
        <dbReference type="EMBL" id="JAW14414.1"/>
    </source>
</evidence>
<sequence length="120" mass="13454">MNHSYSLMVVQLRVDIVVVTALNLLVHFYNSASLLHVPPVLVVNIAASIHYQISLTVDSPFQQHYVPALISAFYPLMYPTACPLLSASLQHLHHDSYPCLSIDQSYLKVLAFYGTKCIPR</sequence>
<protein>
    <submittedName>
        <fullName evidence="1">Putative secreted protein</fullName>
    </submittedName>
</protein>
<organism evidence="1">
    <name type="scientific">Panstrongylus lignarius</name>
    <dbReference type="NCBI Taxonomy" id="156445"/>
    <lineage>
        <taxon>Eukaryota</taxon>
        <taxon>Metazoa</taxon>
        <taxon>Ecdysozoa</taxon>
        <taxon>Arthropoda</taxon>
        <taxon>Hexapoda</taxon>
        <taxon>Insecta</taxon>
        <taxon>Pterygota</taxon>
        <taxon>Neoptera</taxon>
        <taxon>Paraneoptera</taxon>
        <taxon>Hemiptera</taxon>
        <taxon>Heteroptera</taxon>
        <taxon>Panheteroptera</taxon>
        <taxon>Cimicomorpha</taxon>
        <taxon>Reduviidae</taxon>
        <taxon>Triatominae</taxon>
        <taxon>Panstrongylus</taxon>
    </lineage>
</organism>
<accession>A0A224XTF2</accession>